<proteinExistence type="predicted"/>
<keyword evidence="1" id="KW-0472">Membrane</keyword>
<protein>
    <submittedName>
        <fullName evidence="2">Uncharacterized protein</fullName>
    </submittedName>
</protein>
<evidence type="ECO:0000256" key="1">
    <source>
        <dbReference type="SAM" id="Phobius"/>
    </source>
</evidence>
<feature type="transmembrane region" description="Helical" evidence="1">
    <location>
        <begin position="35"/>
        <end position="53"/>
    </location>
</feature>
<keyword evidence="1" id="KW-0812">Transmembrane</keyword>
<dbReference type="AlphaFoldDB" id="A0A645FC33"/>
<organism evidence="2">
    <name type="scientific">bioreactor metagenome</name>
    <dbReference type="NCBI Taxonomy" id="1076179"/>
    <lineage>
        <taxon>unclassified sequences</taxon>
        <taxon>metagenomes</taxon>
        <taxon>ecological metagenomes</taxon>
    </lineage>
</organism>
<sequence length="59" mass="6693">MVDAKYIGLIVLAVFSGSMLVYTWLSLYNRYDSSVVFYAALLIFSFSMMLVRAKTAQIN</sequence>
<accession>A0A645FC33</accession>
<reference evidence="2" key="1">
    <citation type="submission" date="2019-08" db="EMBL/GenBank/DDBJ databases">
        <authorList>
            <person name="Kucharzyk K."/>
            <person name="Murdoch R.W."/>
            <person name="Higgins S."/>
            <person name="Loffler F."/>
        </authorList>
    </citation>
    <scope>NUCLEOTIDE SEQUENCE</scope>
</reference>
<gene>
    <name evidence="2" type="ORF">SDC9_158497</name>
</gene>
<dbReference type="EMBL" id="VSSQ01057396">
    <property type="protein sequence ID" value="MPN11196.1"/>
    <property type="molecule type" value="Genomic_DNA"/>
</dbReference>
<keyword evidence="1" id="KW-1133">Transmembrane helix</keyword>
<feature type="transmembrane region" description="Helical" evidence="1">
    <location>
        <begin position="6"/>
        <end position="28"/>
    </location>
</feature>
<evidence type="ECO:0000313" key="2">
    <source>
        <dbReference type="EMBL" id="MPN11196.1"/>
    </source>
</evidence>
<name>A0A645FC33_9ZZZZ</name>
<comment type="caution">
    <text evidence="2">The sequence shown here is derived from an EMBL/GenBank/DDBJ whole genome shotgun (WGS) entry which is preliminary data.</text>
</comment>